<organism evidence="6 7">
    <name type="scientific">Aspergillus taichungensis</name>
    <dbReference type="NCBI Taxonomy" id="482145"/>
    <lineage>
        <taxon>Eukaryota</taxon>
        <taxon>Fungi</taxon>
        <taxon>Dikarya</taxon>
        <taxon>Ascomycota</taxon>
        <taxon>Pezizomycotina</taxon>
        <taxon>Eurotiomycetes</taxon>
        <taxon>Eurotiomycetidae</taxon>
        <taxon>Eurotiales</taxon>
        <taxon>Aspergillaceae</taxon>
        <taxon>Aspergillus</taxon>
        <taxon>Aspergillus subgen. Circumdati</taxon>
    </lineage>
</organism>
<dbReference type="PROSITE" id="PS00211">
    <property type="entry name" value="ABC_TRANSPORTER_1"/>
    <property type="match status" value="1"/>
</dbReference>
<dbReference type="PANTHER" id="PTHR19211:SF135">
    <property type="entry name" value="ATPASE, PUTATIVE (AFU_ORTHOLOGUE AFUA_1G16440)-RELATED"/>
    <property type="match status" value="1"/>
</dbReference>
<dbReference type="InterPro" id="IPR017871">
    <property type="entry name" value="ABC_transporter-like_CS"/>
</dbReference>
<name>A0A2J5HVW8_9EURO</name>
<gene>
    <name evidence="6" type="ORF">BDW42DRAFT_95812</name>
</gene>
<dbReference type="InterPro" id="IPR003439">
    <property type="entry name" value="ABC_transporter-like_ATP-bd"/>
</dbReference>
<dbReference type="InterPro" id="IPR050611">
    <property type="entry name" value="ABCF"/>
</dbReference>
<feature type="domain" description="ABC transporter" evidence="5">
    <location>
        <begin position="489"/>
        <end position="713"/>
    </location>
</feature>
<dbReference type="FunFam" id="3.40.50.300:FF:003119">
    <property type="entry name" value="ABC ATPase, putative (AFU_orthologue AFUA_1G16440)"/>
    <property type="match status" value="1"/>
</dbReference>
<dbReference type="GO" id="GO:0016020">
    <property type="term" value="C:membrane"/>
    <property type="evidence" value="ECO:0007669"/>
    <property type="project" value="UniProtKB-SubCell"/>
</dbReference>
<feature type="domain" description="ABC transporter" evidence="5">
    <location>
        <begin position="47"/>
        <end position="388"/>
    </location>
</feature>
<dbReference type="InterPro" id="IPR003593">
    <property type="entry name" value="AAA+_ATPase"/>
</dbReference>
<evidence type="ECO:0000256" key="4">
    <source>
        <dbReference type="ARBA" id="ARBA00022840"/>
    </source>
</evidence>
<dbReference type="GO" id="GO:0005524">
    <property type="term" value="F:ATP binding"/>
    <property type="evidence" value="ECO:0007669"/>
    <property type="project" value="UniProtKB-KW"/>
</dbReference>
<accession>A0A2J5HVW8</accession>
<keyword evidence="7" id="KW-1185">Reference proteome</keyword>
<dbReference type="Proteomes" id="UP000235023">
    <property type="component" value="Unassembled WGS sequence"/>
</dbReference>
<dbReference type="Pfam" id="PF12848">
    <property type="entry name" value="ABC_tran_Xtn"/>
    <property type="match status" value="1"/>
</dbReference>
<dbReference type="PANTHER" id="PTHR19211">
    <property type="entry name" value="ATP-BINDING TRANSPORT PROTEIN-RELATED"/>
    <property type="match status" value="1"/>
</dbReference>
<keyword evidence="3" id="KW-0547">Nucleotide-binding</keyword>
<keyword evidence="4" id="KW-0067">ATP-binding</keyword>
<dbReference type="GO" id="GO:0016887">
    <property type="term" value="F:ATP hydrolysis activity"/>
    <property type="evidence" value="ECO:0007669"/>
    <property type="project" value="InterPro"/>
</dbReference>
<dbReference type="InterPro" id="IPR032781">
    <property type="entry name" value="ABC_tran_Xtn"/>
</dbReference>
<dbReference type="Gene3D" id="3.40.50.300">
    <property type="entry name" value="P-loop containing nucleotide triphosphate hydrolases"/>
    <property type="match status" value="3"/>
</dbReference>
<evidence type="ECO:0000313" key="7">
    <source>
        <dbReference type="Proteomes" id="UP000235023"/>
    </source>
</evidence>
<comment type="subcellular location">
    <subcellularLocation>
        <location evidence="1">Membrane</location>
        <topology evidence="1">Multi-pass membrane protein</topology>
    </subcellularLocation>
</comment>
<evidence type="ECO:0000256" key="3">
    <source>
        <dbReference type="ARBA" id="ARBA00022741"/>
    </source>
</evidence>
<dbReference type="SMART" id="SM00382">
    <property type="entry name" value="AAA"/>
    <property type="match status" value="2"/>
</dbReference>
<sequence length="747" mass="83305">MSPPNIIASCKQTRFHLQDDKPSHEIDVEGLDILVKSAPETDSLSKMKPKGSAKAKAKGKELITDAHLRLKAGVHYGLIGRNGTGKSTLLKAMAEKLIPGIPHATRIAILQQSDHQFDQDASSNIDVESENLGRPGDKTVLEHVMSGDRSRNDILHRVNFLSKSFEADEPLAPVRAIRKIRHDQLKNQLFLSQKNASLKSGSRGFQARKDLKSVEAKVQASLGQLEMPKEDIDAETVKLDTQEAIETLQDLQSQVESMKLVDVKQQACQILIGLGFRETDFSKPFSTLSGGWRMRCTLASVLIQNPDVMILDEPTNFLDLLGVVWLEKYLQKLRELSETTIVLVSHDRDFVNAVCEEIIILRDQKLSYFRGNLSAFEKDFEAQKLYWGRMKEAQEQKVAHMEATVRDAMKIGKKTNDDNKLRMAKSRQRKIDERMGVQVSASGGKFKLNRDLAGWHSNKRAEIEVPTDEKGTVLIIPDATELRFPGPLASLESVSFRYKADATCTLNDINLVIHMGDRVGIMGLNGSGKTTLIRLLAGDMLPSKGTATTHPRLKVGYYSQHMVDELQEQGRAKPEVTALALMTNETEGSFSEGDLRGLLSALGLQGRTASDVPISKLSGGQLVRLALARIVWSSPQLLILDEISTHLDFHTVTALASALSSFNGAILLVSHDRFLIRSVVEGKRDIDHKMDDYFEGIDEESEETQNRRRAVFVMKAGRLHEQQNGVEQFEESLVKRIQKMPSPFDKM</sequence>
<evidence type="ECO:0000259" key="5">
    <source>
        <dbReference type="PROSITE" id="PS50893"/>
    </source>
</evidence>
<dbReference type="InterPro" id="IPR027417">
    <property type="entry name" value="P-loop_NTPase"/>
</dbReference>
<keyword evidence="6" id="KW-0378">Hydrolase</keyword>
<dbReference type="SUPFAM" id="SSF52540">
    <property type="entry name" value="P-loop containing nucleoside triphosphate hydrolases"/>
    <property type="match status" value="2"/>
</dbReference>
<evidence type="ECO:0000256" key="1">
    <source>
        <dbReference type="ARBA" id="ARBA00004141"/>
    </source>
</evidence>
<keyword evidence="2" id="KW-0677">Repeat</keyword>
<evidence type="ECO:0000313" key="6">
    <source>
        <dbReference type="EMBL" id="PLN81474.1"/>
    </source>
</evidence>
<dbReference type="AlphaFoldDB" id="A0A2J5HVW8"/>
<dbReference type="CDD" id="cd03221">
    <property type="entry name" value="ABCF_EF-3"/>
    <property type="match status" value="1"/>
</dbReference>
<protein>
    <submittedName>
        <fullName evidence="6">P-loop containing nucleoside triphosphate hydrolase protein</fullName>
    </submittedName>
</protein>
<dbReference type="OrthoDB" id="2110130at2759"/>
<dbReference type="PROSITE" id="PS50893">
    <property type="entry name" value="ABC_TRANSPORTER_2"/>
    <property type="match status" value="2"/>
</dbReference>
<dbReference type="FunFam" id="3.40.50.300:FF:000011">
    <property type="entry name" value="Putative ABC transporter ATP-binding component"/>
    <property type="match status" value="1"/>
</dbReference>
<evidence type="ECO:0000256" key="2">
    <source>
        <dbReference type="ARBA" id="ARBA00022737"/>
    </source>
</evidence>
<proteinExistence type="predicted"/>
<dbReference type="Pfam" id="PF00005">
    <property type="entry name" value="ABC_tran"/>
    <property type="match status" value="2"/>
</dbReference>
<dbReference type="EMBL" id="KZ559536">
    <property type="protein sequence ID" value="PLN81474.1"/>
    <property type="molecule type" value="Genomic_DNA"/>
</dbReference>
<reference evidence="7" key="1">
    <citation type="submission" date="2017-12" db="EMBL/GenBank/DDBJ databases">
        <authorList>
            <consortium name="DOE Joint Genome Institute"/>
            <person name="Mondo S.J."/>
            <person name="Kjaerbolling I."/>
            <person name="Vesth T.C."/>
            <person name="Frisvad J.C."/>
            <person name="Nybo J.L."/>
            <person name="Theobald S."/>
            <person name="Kuo A."/>
            <person name="Bowyer P."/>
            <person name="Matsuda Y."/>
            <person name="Lyhne E.K."/>
            <person name="Kogle M.E."/>
            <person name="Clum A."/>
            <person name="Lipzen A."/>
            <person name="Salamov A."/>
            <person name="Ngan C.Y."/>
            <person name="Daum C."/>
            <person name="Chiniquy J."/>
            <person name="Barry K."/>
            <person name="LaButti K."/>
            <person name="Haridas S."/>
            <person name="Simmons B.A."/>
            <person name="Magnuson J.K."/>
            <person name="Mortensen U.H."/>
            <person name="Larsen T.O."/>
            <person name="Grigoriev I.V."/>
            <person name="Baker S.E."/>
            <person name="Andersen M.R."/>
            <person name="Nordberg H.P."/>
            <person name="Cantor M.N."/>
            <person name="Hua S.X."/>
        </authorList>
    </citation>
    <scope>NUCLEOTIDE SEQUENCE [LARGE SCALE GENOMIC DNA]</scope>
    <source>
        <strain evidence="7">IBT 19404</strain>
    </source>
</reference>